<dbReference type="InterPro" id="IPR002504">
    <property type="entry name" value="NADK"/>
</dbReference>
<dbReference type="InterPro" id="IPR017438">
    <property type="entry name" value="ATP-NAD_kinase_N"/>
</dbReference>
<feature type="binding site" evidence="6">
    <location>
        <begin position="68"/>
        <end position="69"/>
    </location>
    <ligand>
        <name>NAD(+)</name>
        <dbReference type="ChEBI" id="CHEBI:57540"/>
    </ligand>
</feature>
<dbReference type="EC" id="2.7.1.23" evidence="6"/>
<keyword evidence="1 6" id="KW-0808">Transferase</keyword>
<keyword evidence="2 6" id="KW-0418">Kinase</keyword>
<dbReference type="InterPro" id="IPR016064">
    <property type="entry name" value="NAD/diacylglycerol_kinase_sf"/>
</dbReference>
<organism evidence="7 8">
    <name type="scientific">Anaeroselena agilis</name>
    <dbReference type="NCBI Taxonomy" id="3063788"/>
    <lineage>
        <taxon>Bacteria</taxon>
        <taxon>Bacillati</taxon>
        <taxon>Bacillota</taxon>
        <taxon>Negativicutes</taxon>
        <taxon>Acetonemataceae</taxon>
        <taxon>Anaeroselena</taxon>
    </lineage>
</organism>
<dbReference type="Pfam" id="PF01513">
    <property type="entry name" value="NAD_kinase"/>
    <property type="match status" value="1"/>
</dbReference>
<dbReference type="PANTHER" id="PTHR20275:SF0">
    <property type="entry name" value="NAD KINASE"/>
    <property type="match status" value="1"/>
</dbReference>
<comment type="caution">
    <text evidence="7">The sequence shown here is derived from an EMBL/GenBank/DDBJ whole genome shotgun (WGS) entry which is preliminary data.</text>
</comment>
<keyword evidence="3 6" id="KW-0521">NADP</keyword>
<comment type="subcellular location">
    <subcellularLocation>
        <location evidence="6">Cytoplasm</location>
    </subcellularLocation>
</comment>
<keyword evidence="6" id="KW-0963">Cytoplasm</keyword>
<feature type="binding site" evidence="6">
    <location>
        <position position="153"/>
    </location>
    <ligand>
        <name>NAD(+)</name>
        <dbReference type="ChEBI" id="CHEBI:57540"/>
    </ligand>
</feature>
<evidence type="ECO:0000256" key="6">
    <source>
        <dbReference type="HAMAP-Rule" id="MF_00361"/>
    </source>
</evidence>
<keyword evidence="6" id="KW-0547">Nucleotide-binding</keyword>
<reference evidence="7 8" key="1">
    <citation type="submission" date="2023-07" db="EMBL/GenBank/DDBJ databases">
        <title>The novel representative of Negativicutes class, Anaeroselena agilis gen. nov. sp. nov.</title>
        <authorList>
            <person name="Prokofeva M.I."/>
            <person name="Elcheninov A.G."/>
            <person name="Klyukina A."/>
            <person name="Kublanov I.V."/>
            <person name="Frolov E.N."/>
            <person name="Podosokorskaya O.A."/>
        </authorList>
    </citation>
    <scope>NUCLEOTIDE SEQUENCE [LARGE SCALE GENOMIC DNA]</scope>
    <source>
        <strain evidence="7 8">4137-cl</strain>
    </source>
</reference>
<accession>A0ABU3NW77</accession>
<evidence type="ECO:0000256" key="5">
    <source>
        <dbReference type="ARBA" id="ARBA00047925"/>
    </source>
</evidence>
<feature type="active site" description="Proton acceptor" evidence="6">
    <location>
        <position position="68"/>
    </location>
</feature>
<evidence type="ECO:0000313" key="7">
    <source>
        <dbReference type="EMBL" id="MDT8901078.1"/>
    </source>
</evidence>
<dbReference type="RefSeq" id="WP_413779603.1">
    <property type="nucleotide sequence ID" value="NZ_JAUOZS010000001.1"/>
</dbReference>
<feature type="binding site" evidence="6">
    <location>
        <position position="242"/>
    </location>
    <ligand>
        <name>NAD(+)</name>
        <dbReference type="ChEBI" id="CHEBI:57540"/>
    </ligand>
</feature>
<comment type="function">
    <text evidence="6">Involved in the regulation of the intracellular balance of NAD and NADP, and is a key enzyme in the biosynthesis of NADP. Catalyzes specifically the phosphorylation on 2'-hydroxyl of the adenosine moiety of NAD to yield NADP.</text>
</comment>
<dbReference type="HAMAP" id="MF_00361">
    <property type="entry name" value="NAD_kinase"/>
    <property type="match status" value="1"/>
</dbReference>
<sequence>MLTVGIFPNTRKESVGTVLDWLVRHFKESNIRTLLPTDAAREMNCPEFGCGKEEFKEQIDLAIALGGDGTLISAAREVAPAGVPVCGVNLGQLGFLTEVELPDLAPAIDRLIRGDYFVEERLMLDAIVRRDGQDLFISSAVNDIVVTKGGFSRLVRLKVYLDNALTARYPADGLIVATPTGSTGYSLSAGGPVVNPNLKVILLTPICPHTLHARSLVVSEKEEIKIAMQATHDDIVLTADGQTVYDLRTDDVVIVRRAPCRARFARLGGQSYSQTLRSKLWRDDDNDNC</sequence>
<keyword evidence="8" id="KW-1185">Reference proteome</keyword>
<dbReference type="PANTHER" id="PTHR20275">
    <property type="entry name" value="NAD KINASE"/>
    <property type="match status" value="1"/>
</dbReference>
<feature type="binding site" evidence="6">
    <location>
        <position position="172"/>
    </location>
    <ligand>
        <name>NAD(+)</name>
        <dbReference type="ChEBI" id="CHEBI:57540"/>
    </ligand>
</feature>
<proteinExistence type="inferred from homology"/>
<name>A0ABU3NW77_9FIRM</name>
<dbReference type="InterPro" id="IPR017437">
    <property type="entry name" value="ATP-NAD_kinase_PpnK-typ_C"/>
</dbReference>
<dbReference type="Gene3D" id="2.60.200.30">
    <property type="entry name" value="Probable inorganic polyphosphate/atp-NAD kinase, domain 2"/>
    <property type="match status" value="1"/>
</dbReference>
<evidence type="ECO:0000313" key="8">
    <source>
        <dbReference type="Proteomes" id="UP001254848"/>
    </source>
</evidence>
<evidence type="ECO:0000256" key="2">
    <source>
        <dbReference type="ARBA" id="ARBA00022777"/>
    </source>
</evidence>
<dbReference type="Proteomes" id="UP001254848">
    <property type="component" value="Unassembled WGS sequence"/>
</dbReference>
<evidence type="ECO:0000256" key="3">
    <source>
        <dbReference type="ARBA" id="ARBA00022857"/>
    </source>
</evidence>
<evidence type="ECO:0000256" key="1">
    <source>
        <dbReference type="ARBA" id="ARBA00022679"/>
    </source>
</evidence>
<dbReference type="Pfam" id="PF20143">
    <property type="entry name" value="NAD_kinase_C"/>
    <property type="match status" value="1"/>
</dbReference>
<comment type="similarity">
    <text evidence="6">Belongs to the NAD kinase family.</text>
</comment>
<dbReference type="Gene3D" id="3.40.50.10330">
    <property type="entry name" value="Probable inorganic polyphosphate/atp-NAD kinase, domain 1"/>
    <property type="match status" value="1"/>
</dbReference>
<keyword evidence="4 6" id="KW-0520">NAD</keyword>
<comment type="caution">
    <text evidence="6">Lacks conserved residue(s) required for the propagation of feature annotation.</text>
</comment>
<comment type="cofactor">
    <cofactor evidence="6">
        <name>a divalent metal cation</name>
        <dbReference type="ChEBI" id="CHEBI:60240"/>
    </cofactor>
</comment>
<dbReference type="SUPFAM" id="SSF111331">
    <property type="entry name" value="NAD kinase/diacylglycerol kinase-like"/>
    <property type="match status" value="1"/>
</dbReference>
<comment type="catalytic activity">
    <reaction evidence="5 6">
        <text>NAD(+) + ATP = ADP + NADP(+) + H(+)</text>
        <dbReference type="Rhea" id="RHEA:18629"/>
        <dbReference type="ChEBI" id="CHEBI:15378"/>
        <dbReference type="ChEBI" id="CHEBI:30616"/>
        <dbReference type="ChEBI" id="CHEBI:57540"/>
        <dbReference type="ChEBI" id="CHEBI:58349"/>
        <dbReference type="ChEBI" id="CHEBI:456216"/>
        <dbReference type="EC" id="2.7.1.23"/>
    </reaction>
</comment>
<dbReference type="GO" id="GO:0016301">
    <property type="term" value="F:kinase activity"/>
    <property type="evidence" value="ECO:0007669"/>
    <property type="project" value="UniProtKB-KW"/>
</dbReference>
<gene>
    <name evidence="6" type="primary">nadK</name>
    <name evidence="7" type="ORF">Q4T40_07505</name>
</gene>
<keyword evidence="6" id="KW-0067">ATP-binding</keyword>
<dbReference type="EMBL" id="JAUOZS010000001">
    <property type="protein sequence ID" value="MDT8901078.1"/>
    <property type="molecule type" value="Genomic_DNA"/>
</dbReference>
<feature type="binding site" evidence="6">
    <location>
        <begin position="183"/>
        <end position="188"/>
    </location>
    <ligand>
        <name>NAD(+)</name>
        <dbReference type="ChEBI" id="CHEBI:57540"/>
    </ligand>
</feature>
<feature type="binding site" evidence="6">
    <location>
        <begin position="142"/>
        <end position="143"/>
    </location>
    <ligand>
        <name>NAD(+)</name>
        <dbReference type="ChEBI" id="CHEBI:57540"/>
    </ligand>
</feature>
<evidence type="ECO:0000256" key="4">
    <source>
        <dbReference type="ARBA" id="ARBA00023027"/>
    </source>
</evidence>
<protein>
    <recommendedName>
        <fullName evidence="6">NAD kinase</fullName>
        <ecNumber evidence="6">2.7.1.23</ecNumber>
    </recommendedName>
    <alternativeName>
        <fullName evidence="6">ATP-dependent NAD kinase</fullName>
    </alternativeName>
</protein>